<sequence>MTRNTCDLIELGMDTDIRKYMDFEYMDELSSGKCGEHV</sequence>
<dbReference type="AlphaFoldDB" id="A0A183Q3B9"/>
<name>A0A183Q3B9_9TREM</name>
<dbReference type="Proteomes" id="UP000269396">
    <property type="component" value="Unassembled WGS sequence"/>
</dbReference>
<proteinExistence type="predicted"/>
<dbReference type="EMBL" id="UZAL01046321">
    <property type="protein sequence ID" value="VDP84130.1"/>
    <property type="molecule type" value="Genomic_DNA"/>
</dbReference>
<keyword evidence="2" id="KW-1185">Reference proteome</keyword>
<dbReference type="STRING" id="31246.A0A183Q3B9"/>
<evidence type="ECO:0000313" key="2">
    <source>
        <dbReference type="Proteomes" id="UP000269396"/>
    </source>
</evidence>
<organism evidence="1 2">
    <name type="scientific">Schistosoma mattheei</name>
    <dbReference type="NCBI Taxonomy" id="31246"/>
    <lineage>
        <taxon>Eukaryota</taxon>
        <taxon>Metazoa</taxon>
        <taxon>Spiralia</taxon>
        <taxon>Lophotrochozoa</taxon>
        <taxon>Platyhelminthes</taxon>
        <taxon>Trematoda</taxon>
        <taxon>Digenea</taxon>
        <taxon>Strigeidida</taxon>
        <taxon>Schistosomatoidea</taxon>
        <taxon>Schistosomatidae</taxon>
        <taxon>Schistosoma</taxon>
    </lineage>
</organism>
<accession>A0A183Q3B9</accession>
<reference evidence="1 2" key="1">
    <citation type="submission" date="2018-11" db="EMBL/GenBank/DDBJ databases">
        <authorList>
            <consortium name="Pathogen Informatics"/>
        </authorList>
    </citation>
    <scope>NUCLEOTIDE SEQUENCE [LARGE SCALE GENOMIC DNA]</scope>
    <source>
        <strain>Denwood</strain>
        <strain evidence="2">Zambia</strain>
    </source>
</reference>
<protein>
    <submittedName>
        <fullName evidence="1">Uncharacterized protein</fullName>
    </submittedName>
</protein>
<evidence type="ECO:0000313" key="1">
    <source>
        <dbReference type="EMBL" id="VDP84130.1"/>
    </source>
</evidence>
<gene>
    <name evidence="1" type="ORF">SMTD_LOCUS21105</name>
</gene>